<accession>A0ABW4BU08</accession>
<protein>
    <submittedName>
        <fullName evidence="2">SLAP domain-containing protein</fullName>
    </submittedName>
</protein>
<comment type="caution">
    <text evidence="2">The sequence shown here is derived from an EMBL/GenBank/DDBJ whole genome shotgun (WGS) entry which is preliminary data.</text>
</comment>
<dbReference type="Proteomes" id="UP001597251">
    <property type="component" value="Unassembled WGS sequence"/>
</dbReference>
<feature type="domain" description="S-layer protein C-terminal" evidence="1">
    <location>
        <begin position="369"/>
        <end position="416"/>
    </location>
</feature>
<dbReference type="EMBL" id="JBHTOI010000044">
    <property type="protein sequence ID" value="MFD1418706.1"/>
    <property type="molecule type" value="Genomic_DNA"/>
</dbReference>
<keyword evidence="3" id="KW-1185">Reference proteome</keyword>
<sequence>MKKTKSLVITSLLFSAMVLNPSTIQGLVVQAADGTANQKVVNNEDVKVTLKFVDAKGKVIETGSPITTYVQGTETAISKSIIKGLIDDSKNTKLTGYKLAEDKSIYSITGEKGNKVVEIELIEKETNKSIMINYINDDKNDTTELKNDTTVSVSNDSKEVMISNVQPPAGYKLSSNNGKSYTIKKDGSIDVHVVPKIDGTRTITVKYQIENSNNGEKINNYEIKDVLTEQRYMLIDQIEIPEGYELSDKLTKNLTIANGIVVVTVKPKDSSTPAKPGLTTKPTVTDKKTYKTTINFVDQTTKKKVQTSNISGKNGQVMSLIVPEGYELAKGVSKNIKIDNNKSIIEVKVAKLTAAKITAFKGLISTKNPSALYSKDGKRVANRGLAINSDWVTDKKMVLNGETYYGVSTNEFVKASNVFEFEAGNTTIKTSNGISKHLFNSNGEMVSNRALAPNTYWRTDKRTMIDGKTAYRVSTNEWVFANDLG</sequence>
<evidence type="ECO:0000313" key="2">
    <source>
        <dbReference type="EMBL" id="MFD1418706.1"/>
    </source>
</evidence>
<evidence type="ECO:0000313" key="3">
    <source>
        <dbReference type="Proteomes" id="UP001597251"/>
    </source>
</evidence>
<evidence type="ECO:0000259" key="1">
    <source>
        <dbReference type="Pfam" id="PF03217"/>
    </source>
</evidence>
<dbReference type="RefSeq" id="WP_125676838.1">
    <property type="nucleotide sequence ID" value="NZ_JBHTOI010000044.1"/>
</dbReference>
<organism evidence="2 3">
    <name type="scientific">Companilactobacillus keshanensis</name>
    <dbReference type="NCBI Taxonomy" id="2486003"/>
    <lineage>
        <taxon>Bacteria</taxon>
        <taxon>Bacillati</taxon>
        <taxon>Bacillota</taxon>
        <taxon>Bacilli</taxon>
        <taxon>Lactobacillales</taxon>
        <taxon>Lactobacillaceae</taxon>
        <taxon>Companilactobacillus</taxon>
    </lineage>
</organism>
<name>A0ABW4BU08_9LACO</name>
<reference evidence="3" key="1">
    <citation type="journal article" date="2019" name="Int. J. Syst. Evol. Microbiol.">
        <title>The Global Catalogue of Microorganisms (GCM) 10K type strain sequencing project: providing services to taxonomists for standard genome sequencing and annotation.</title>
        <authorList>
            <consortium name="The Broad Institute Genomics Platform"/>
            <consortium name="The Broad Institute Genome Sequencing Center for Infectious Disease"/>
            <person name="Wu L."/>
            <person name="Ma J."/>
        </authorList>
    </citation>
    <scope>NUCLEOTIDE SEQUENCE [LARGE SCALE GENOMIC DNA]</scope>
    <source>
        <strain evidence="3">CCM 8936</strain>
    </source>
</reference>
<proteinExistence type="predicted"/>
<dbReference type="InterPro" id="IPR024968">
    <property type="entry name" value="SlpA_C_lactobacillus"/>
</dbReference>
<dbReference type="Pfam" id="PF03217">
    <property type="entry name" value="SlpA"/>
    <property type="match status" value="1"/>
</dbReference>
<gene>
    <name evidence="2" type="ORF">ACFQ42_08125</name>
</gene>